<proteinExistence type="predicted"/>
<reference evidence="1 2" key="2">
    <citation type="submission" date="2024-02" db="EMBL/GenBank/DDBJ databases">
        <title>The Genome Sequence of Enterococcus sp. DIV0159.</title>
        <authorList>
            <person name="Earl A."/>
            <person name="Manson A."/>
            <person name="Gilmore M."/>
            <person name="Sanders J."/>
            <person name="Shea T."/>
            <person name="Howe W."/>
            <person name="Livny J."/>
            <person name="Cuomo C."/>
            <person name="Neafsey D."/>
            <person name="Birren B."/>
        </authorList>
    </citation>
    <scope>NUCLEOTIDE SEQUENCE [LARGE SCALE GENOMIC DNA]</scope>
    <source>
        <strain evidence="1 2">665A</strain>
    </source>
</reference>
<dbReference type="EMBL" id="JAFREL020000001">
    <property type="protein sequence ID" value="MEO1769759.1"/>
    <property type="molecule type" value="Genomic_DNA"/>
</dbReference>
<reference evidence="1 2" key="1">
    <citation type="submission" date="2021-03" db="EMBL/GenBank/DDBJ databases">
        <authorList>
            <person name="Gilmore M.S."/>
            <person name="Schwartzman J."/>
            <person name="Van Tyne D."/>
            <person name="Martin M."/>
            <person name="Earl A.M."/>
            <person name="Manson A.L."/>
            <person name="Straub T."/>
            <person name="Salamzade R."/>
            <person name="Saavedra J."/>
            <person name="Lebreton F."/>
            <person name="Prichula J."/>
            <person name="Schaufler K."/>
            <person name="Gaca A."/>
            <person name="Sgardioli B."/>
            <person name="Wagenaar J."/>
            <person name="Strong T."/>
        </authorList>
    </citation>
    <scope>NUCLEOTIDE SEQUENCE [LARGE SCALE GENOMIC DNA]</scope>
    <source>
        <strain evidence="1 2">665A</strain>
    </source>
</reference>
<gene>
    <name evidence="1" type="ORF">JZO67_001710</name>
</gene>
<evidence type="ECO:0000313" key="1">
    <source>
        <dbReference type="EMBL" id="MEO1769759.1"/>
    </source>
</evidence>
<name>A0ABV0EMC4_9ENTE</name>
<evidence type="ECO:0000313" key="2">
    <source>
        <dbReference type="Proteomes" id="UP000664357"/>
    </source>
</evidence>
<organism evidence="1 2">
    <name type="scientific">Candidatus Enterococcus ferrettii</name>
    <dbReference type="NCBI Taxonomy" id="2815324"/>
    <lineage>
        <taxon>Bacteria</taxon>
        <taxon>Bacillati</taxon>
        <taxon>Bacillota</taxon>
        <taxon>Bacilli</taxon>
        <taxon>Lactobacillales</taxon>
        <taxon>Enterococcaceae</taxon>
        <taxon>Enterococcus</taxon>
    </lineage>
</organism>
<dbReference type="Proteomes" id="UP000664357">
    <property type="component" value="Unassembled WGS sequence"/>
</dbReference>
<protein>
    <submittedName>
        <fullName evidence="1">Uncharacterized protein</fullName>
    </submittedName>
</protein>
<accession>A0ABV0EMC4</accession>
<sequence length="47" mass="5655">MDFLIILSYFHFKRRESVQRIIYAKMKITTTGPLFLLRLGESLNEYT</sequence>
<keyword evidence="2" id="KW-1185">Reference proteome</keyword>
<comment type="caution">
    <text evidence="1">The sequence shown here is derived from an EMBL/GenBank/DDBJ whole genome shotgun (WGS) entry which is preliminary data.</text>
</comment>